<comment type="caution">
    <text evidence="1">The sequence shown here is derived from an EMBL/GenBank/DDBJ whole genome shotgun (WGS) entry which is preliminary data.</text>
</comment>
<organism evidence="1 2">
    <name type="scientific">Kipferlia bialata</name>
    <dbReference type="NCBI Taxonomy" id="797122"/>
    <lineage>
        <taxon>Eukaryota</taxon>
        <taxon>Metamonada</taxon>
        <taxon>Carpediemonas-like organisms</taxon>
        <taxon>Kipferlia</taxon>
    </lineage>
</organism>
<accession>A0A9K3CLG4</accession>
<dbReference type="PANTHER" id="PTHR20978:SF0">
    <property type="entry name" value="SPLICING FACTOR 3B SUBUNIT 5"/>
    <property type="match status" value="1"/>
</dbReference>
<dbReference type="GO" id="GO:0005686">
    <property type="term" value="C:U2 snRNP"/>
    <property type="evidence" value="ECO:0007669"/>
    <property type="project" value="TreeGrafter"/>
</dbReference>
<dbReference type="GO" id="GO:0071011">
    <property type="term" value="C:precatalytic spliceosome"/>
    <property type="evidence" value="ECO:0007669"/>
    <property type="project" value="TreeGrafter"/>
</dbReference>
<proteinExistence type="predicted"/>
<dbReference type="Pfam" id="PF07189">
    <property type="entry name" value="SF3b10"/>
    <property type="match status" value="1"/>
</dbReference>
<name>A0A9K3CLG4_9EUKA</name>
<dbReference type="EMBL" id="BDIP01000003">
    <property type="protein sequence ID" value="GIQ79398.1"/>
    <property type="molecule type" value="Genomic_DNA"/>
</dbReference>
<reference evidence="1 2" key="1">
    <citation type="journal article" date="2018" name="PLoS ONE">
        <title>The draft genome of Kipferlia bialata reveals reductive genome evolution in fornicate parasites.</title>
        <authorList>
            <person name="Tanifuji G."/>
            <person name="Takabayashi S."/>
            <person name="Kume K."/>
            <person name="Takagi M."/>
            <person name="Nakayama T."/>
            <person name="Kamikawa R."/>
            <person name="Inagaki Y."/>
            <person name="Hashimoto T."/>
        </authorList>
    </citation>
    <scope>NUCLEOTIDE SEQUENCE [LARGE SCALE GENOMIC DNA]</scope>
    <source>
        <strain evidence="1">NY0173</strain>
    </source>
</reference>
<protein>
    <submittedName>
        <fullName evidence="1">Splicing factor 3B subunit 5/RDS3 complex subunit 10</fullName>
    </submittedName>
</protein>
<gene>
    <name evidence="1" type="ORF">KIPB_000041</name>
</gene>
<evidence type="ECO:0000313" key="2">
    <source>
        <dbReference type="Proteomes" id="UP000265618"/>
    </source>
</evidence>
<keyword evidence="2" id="KW-1185">Reference proteome</keyword>
<dbReference type="InterPro" id="IPR009846">
    <property type="entry name" value="SF3b5/RDS3-10"/>
</dbReference>
<dbReference type="OrthoDB" id="274726at2759"/>
<dbReference type="Proteomes" id="UP000265618">
    <property type="component" value="Unassembled WGS sequence"/>
</dbReference>
<evidence type="ECO:0000313" key="1">
    <source>
        <dbReference type="EMBL" id="GIQ79398.1"/>
    </source>
</evidence>
<sequence length="86" mass="9792">MSEGKYALNTYLQQLCIKHPSTGGADTERHEFACNVKRDSYATYISHPGILQYMSVAQNQSVARQRFHFVQSMIQPCGPPPSEEEW</sequence>
<dbReference type="PANTHER" id="PTHR20978">
    <property type="entry name" value="SPLICING FACTOR 3B SUBUNIT 5"/>
    <property type="match status" value="1"/>
</dbReference>
<dbReference type="AlphaFoldDB" id="A0A9K3CLG4"/>
<dbReference type="GO" id="GO:0000398">
    <property type="term" value="P:mRNA splicing, via spliceosome"/>
    <property type="evidence" value="ECO:0007669"/>
    <property type="project" value="TreeGrafter"/>
</dbReference>